<reference evidence="3" key="1">
    <citation type="submission" date="2016-10" db="EMBL/GenBank/DDBJ databases">
        <authorList>
            <person name="Varghese N."/>
            <person name="Submissions S."/>
        </authorList>
    </citation>
    <scope>NUCLEOTIDE SEQUENCE [LARGE SCALE GENOMIC DNA]</scope>
    <source>
        <strain evidence="3">DSM 45421</strain>
    </source>
</reference>
<name>A0A1G6L133_9ACTN</name>
<dbReference type="OrthoDB" id="5517693at2"/>
<dbReference type="Proteomes" id="UP000199416">
    <property type="component" value="Unassembled WGS sequence"/>
</dbReference>
<dbReference type="Pfam" id="PF13338">
    <property type="entry name" value="AbiEi_4"/>
    <property type="match status" value="1"/>
</dbReference>
<evidence type="ECO:0000313" key="2">
    <source>
        <dbReference type="EMBL" id="SDC36801.1"/>
    </source>
</evidence>
<organism evidence="2 3">
    <name type="scientific">Geodermatophilus telluris</name>
    <dbReference type="NCBI Taxonomy" id="1190417"/>
    <lineage>
        <taxon>Bacteria</taxon>
        <taxon>Bacillati</taxon>
        <taxon>Actinomycetota</taxon>
        <taxon>Actinomycetes</taxon>
        <taxon>Geodermatophilales</taxon>
        <taxon>Geodermatophilaceae</taxon>
        <taxon>Geodermatophilus</taxon>
    </lineage>
</organism>
<evidence type="ECO:0000313" key="3">
    <source>
        <dbReference type="Proteomes" id="UP000199416"/>
    </source>
</evidence>
<dbReference type="AlphaFoldDB" id="A0A1G6L133"/>
<dbReference type="STRING" id="1190417.SAMN05660690_1137"/>
<dbReference type="EMBL" id="FMZF01000002">
    <property type="protein sequence ID" value="SDC36801.1"/>
    <property type="molecule type" value="Genomic_DNA"/>
</dbReference>
<keyword evidence="3" id="KW-1185">Reference proteome</keyword>
<evidence type="ECO:0000259" key="1">
    <source>
        <dbReference type="Pfam" id="PF13338"/>
    </source>
</evidence>
<feature type="domain" description="AbiEi antitoxin N-terminal" evidence="1">
    <location>
        <begin position="14"/>
        <end position="58"/>
    </location>
</feature>
<sequence>MLSDSQTARVHPLLESAARRRLGVFTVADARRAGLRPDEIRSAVGSGRWYRLRRGVYVETATWLALADDARARHLVECVAALTVLGPGPVVSHDSAARFHRLVLPRSLDAAVRLTHVDEWRRGRGYRISAAELPEGDVLAEGPLAVTSPARTLVDCAREWPLADAVVALDEALHQKRVGRAEVRATVLAQSHWLGIGAAARALDLADGRTESPLETRGRLALVAAGLPRPELQVELHGPRGFVARVDAWFDEAAVAVEFDGRVKYVDPRPGRTGADVLWDEKRREDRIRELDVRVVRVAQEDLGALRAVSARIAGLLATPLTGPRRFSVVRTPEPGRTDAAA</sequence>
<accession>A0A1G6L133</accession>
<proteinExistence type="predicted"/>
<protein>
    <submittedName>
        <fullName evidence="2">Transcriptional regulator, predicted component of viral defense system</fullName>
    </submittedName>
</protein>
<dbReference type="InterPro" id="IPR025159">
    <property type="entry name" value="AbiEi_N"/>
</dbReference>
<gene>
    <name evidence="2" type="ORF">SAMN05660690_1137</name>
</gene>